<proteinExistence type="predicted"/>
<feature type="region of interest" description="Disordered" evidence="1">
    <location>
        <begin position="171"/>
        <end position="191"/>
    </location>
</feature>
<feature type="region of interest" description="Disordered" evidence="1">
    <location>
        <begin position="16"/>
        <end position="38"/>
    </location>
</feature>
<dbReference type="Proteomes" id="UP000095214">
    <property type="component" value="Chromosome"/>
</dbReference>
<gene>
    <name evidence="2" type="ORF">BH719_02105</name>
</gene>
<evidence type="ECO:0000313" key="2">
    <source>
        <dbReference type="EMBL" id="AOS46811.1"/>
    </source>
</evidence>
<dbReference type="AlphaFoldDB" id="A0A1D8B0Y4"/>
<evidence type="ECO:0000256" key="1">
    <source>
        <dbReference type="SAM" id="MobiDB-lite"/>
    </source>
</evidence>
<reference evidence="2 3" key="1">
    <citation type="submission" date="2016-09" db="EMBL/GenBank/DDBJ databases">
        <title>Complete genome sequence of Actinomyces hongkongensis HKU8.</title>
        <authorList>
            <person name="Gao Y.-X."/>
            <person name="Zhou Y.-Y."/>
            <person name="Xie Y."/>
            <person name="Wang M."/>
            <person name="Wang S.-J."/>
            <person name="Shen S.-G."/>
        </authorList>
    </citation>
    <scope>NUCLEOTIDE SEQUENCE [LARGE SCALE GENOMIC DNA]</scope>
    <source>
        <strain evidence="2 3">HKU8</strain>
    </source>
</reference>
<sequence length="191" mass="20321">MAHPVIRLPPQEHHIRPHRHHCDHQNGQHHQGTRAQPPTRLLVHGSPLVRVDPPRPQLRIPRQRLTTQPLHILAHHRRHPTTINGGPVVGRIVGGAVVGQVIDRIISGRIVDGAVVGQVIDRIISGRIVDGAVVGQAIGRTISGQLADRIVGQPATDRGAVSARAVVRPGGTGSGAAAKPTVGRITNRSAV</sequence>
<accession>A0A1D8B0Y4</accession>
<organism evidence="2 3">
    <name type="scientific">Pauljensenia hongkongensis</name>
    <dbReference type="NCBI Taxonomy" id="178339"/>
    <lineage>
        <taxon>Bacteria</taxon>
        <taxon>Bacillati</taxon>
        <taxon>Actinomycetota</taxon>
        <taxon>Actinomycetes</taxon>
        <taxon>Actinomycetales</taxon>
        <taxon>Actinomycetaceae</taxon>
        <taxon>Pauljensenia</taxon>
    </lineage>
</organism>
<keyword evidence="3" id="KW-1185">Reference proteome</keyword>
<dbReference type="EMBL" id="CP017298">
    <property type="protein sequence ID" value="AOS46811.1"/>
    <property type="molecule type" value="Genomic_DNA"/>
</dbReference>
<evidence type="ECO:0000313" key="3">
    <source>
        <dbReference type="Proteomes" id="UP000095214"/>
    </source>
</evidence>
<protein>
    <submittedName>
        <fullName evidence="2">Uncharacterized protein</fullName>
    </submittedName>
</protein>
<name>A0A1D8B0Y4_9ACTO</name>
<dbReference type="KEGG" id="phon:BH719_02105"/>